<feature type="transmembrane region" description="Helical" evidence="4">
    <location>
        <begin position="37"/>
        <end position="54"/>
    </location>
</feature>
<name>A0A239ARZ9_9FIRM</name>
<comment type="subcellular location">
    <subcellularLocation>
        <location evidence="1">Cell envelope</location>
    </subcellularLocation>
</comment>
<keyword evidence="4" id="KW-0812">Transmembrane</keyword>
<dbReference type="GO" id="GO:0030313">
    <property type="term" value="C:cell envelope"/>
    <property type="evidence" value="ECO:0007669"/>
    <property type="project" value="UniProtKB-SubCell"/>
</dbReference>
<evidence type="ECO:0000256" key="1">
    <source>
        <dbReference type="ARBA" id="ARBA00004196"/>
    </source>
</evidence>
<proteinExistence type="inferred from homology"/>
<sequence length="358" mass="40484">MIGFAEVYIKTNRFKIEGSNYLLMRALKKITGFINKNIIYILVVIIVINGIYLYRLREREKEIVSLTPKYHFFFIGQNAVDPFWKQIKQGVESAARDMNVVVEYNAPRFNNAEEELKYLDIAITSNVDGIITHVSNGIESIERINEAYLRGIPVVTIENDSKTSNRDAFVGTNSFQLGKEAAQLMVNATEGKANIAIIVSSDFELDSLNQNLKINGFLSGIKDYPDMKVLEVHTSRMGMISAEEITQSVLNSHLEINAILTTNAVDTLGAAQLIIDYNKVGEITLVGYGDMENILRYIKMGIIYGTVMSDPYRMGYESLMALMNLKEEKSVSTFIDTDVRVITRNNLYEYEESIDIIE</sequence>
<dbReference type="Proteomes" id="UP000198304">
    <property type="component" value="Unassembled WGS sequence"/>
</dbReference>
<dbReference type="Pfam" id="PF13407">
    <property type="entry name" value="Peripla_BP_4"/>
    <property type="match status" value="1"/>
</dbReference>
<evidence type="ECO:0000259" key="5">
    <source>
        <dbReference type="Pfam" id="PF13407"/>
    </source>
</evidence>
<dbReference type="PANTHER" id="PTHR46847:SF1">
    <property type="entry name" value="D-ALLOSE-BINDING PERIPLASMIC PROTEIN-RELATED"/>
    <property type="match status" value="1"/>
</dbReference>
<gene>
    <name evidence="6" type="ORF">SAMN05446037_1002221</name>
</gene>
<evidence type="ECO:0000256" key="4">
    <source>
        <dbReference type="SAM" id="Phobius"/>
    </source>
</evidence>
<comment type="similarity">
    <text evidence="2">Belongs to the bacterial solute-binding protein 2 family.</text>
</comment>
<dbReference type="GO" id="GO:0030246">
    <property type="term" value="F:carbohydrate binding"/>
    <property type="evidence" value="ECO:0007669"/>
    <property type="project" value="UniProtKB-ARBA"/>
</dbReference>
<dbReference type="CDD" id="cd06314">
    <property type="entry name" value="PBP1_tmGBP"/>
    <property type="match status" value="1"/>
</dbReference>
<accession>A0A239ARZ9</accession>
<evidence type="ECO:0000256" key="3">
    <source>
        <dbReference type="ARBA" id="ARBA00022729"/>
    </source>
</evidence>
<protein>
    <submittedName>
        <fullName evidence="6">Monosaccharide ABC transporter substrate-binding protein, CUT2 family</fullName>
    </submittedName>
</protein>
<dbReference type="EMBL" id="FZOJ01000002">
    <property type="protein sequence ID" value="SNR98309.1"/>
    <property type="molecule type" value="Genomic_DNA"/>
</dbReference>
<evidence type="ECO:0000313" key="7">
    <source>
        <dbReference type="Proteomes" id="UP000198304"/>
    </source>
</evidence>
<organism evidence="6 7">
    <name type="scientific">Anaerovirgula multivorans</name>
    <dbReference type="NCBI Taxonomy" id="312168"/>
    <lineage>
        <taxon>Bacteria</taxon>
        <taxon>Bacillati</taxon>
        <taxon>Bacillota</taxon>
        <taxon>Clostridia</taxon>
        <taxon>Peptostreptococcales</taxon>
        <taxon>Natronincolaceae</taxon>
        <taxon>Anaerovirgula</taxon>
    </lineage>
</organism>
<evidence type="ECO:0000256" key="2">
    <source>
        <dbReference type="ARBA" id="ARBA00007639"/>
    </source>
</evidence>
<keyword evidence="7" id="KW-1185">Reference proteome</keyword>
<reference evidence="6 7" key="1">
    <citation type="submission" date="2017-06" db="EMBL/GenBank/DDBJ databases">
        <authorList>
            <person name="Kim H.J."/>
            <person name="Triplett B.A."/>
        </authorList>
    </citation>
    <scope>NUCLEOTIDE SEQUENCE [LARGE SCALE GENOMIC DNA]</scope>
    <source>
        <strain evidence="6 7">SCA</strain>
    </source>
</reference>
<keyword evidence="4" id="KW-0472">Membrane</keyword>
<dbReference type="InterPro" id="IPR028082">
    <property type="entry name" value="Peripla_BP_I"/>
</dbReference>
<feature type="domain" description="Periplasmic binding protein" evidence="5">
    <location>
        <begin position="73"/>
        <end position="327"/>
    </location>
</feature>
<dbReference type="AlphaFoldDB" id="A0A239ARZ9"/>
<evidence type="ECO:0000313" key="6">
    <source>
        <dbReference type="EMBL" id="SNR98309.1"/>
    </source>
</evidence>
<dbReference type="Gene3D" id="3.40.50.2300">
    <property type="match status" value="2"/>
</dbReference>
<keyword evidence="4" id="KW-1133">Transmembrane helix</keyword>
<dbReference type="PANTHER" id="PTHR46847">
    <property type="entry name" value="D-ALLOSE-BINDING PERIPLASMIC PROTEIN-RELATED"/>
    <property type="match status" value="1"/>
</dbReference>
<dbReference type="InterPro" id="IPR025997">
    <property type="entry name" value="SBP_2_dom"/>
</dbReference>
<keyword evidence="3" id="KW-0732">Signal</keyword>
<dbReference type="SUPFAM" id="SSF53822">
    <property type="entry name" value="Periplasmic binding protein-like I"/>
    <property type="match status" value="1"/>
</dbReference>